<name>A0A6M0CTD0_9FLAO</name>
<feature type="signal peptide" evidence="1">
    <location>
        <begin position="1"/>
        <end position="18"/>
    </location>
</feature>
<evidence type="ECO:0008006" key="4">
    <source>
        <dbReference type="Google" id="ProtNLM"/>
    </source>
</evidence>
<dbReference type="EMBL" id="JAABOQ010000003">
    <property type="protein sequence ID" value="NER17050.1"/>
    <property type="molecule type" value="Genomic_DNA"/>
</dbReference>
<gene>
    <name evidence="2" type="ORF">GWK10_07500</name>
</gene>
<evidence type="ECO:0000313" key="3">
    <source>
        <dbReference type="Proteomes" id="UP000474296"/>
    </source>
</evidence>
<accession>A0A6M0CTD0</accession>
<dbReference type="AlphaFoldDB" id="A0A6M0CTD0"/>
<protein>
    <recommendedName>
        <fullName evidence="4">Lipoprotein</fullName>
    </recommendedName>
</protein>
<proteinExistence type="predicted"/>
<dbReference type="Proteomes" id="UP000474296">
    <property type="component" value="Unassembled WGS sequence"/>
</dbReference>
<evidence type="ECO:0000256" key="1">
    <source>
        <dbReference type="SAM" id="SignalP"/>
    </source>
</evidence>
<keyword evidence="1" id="KW-0732">Signal</keyword>
<keyword evidence="3" id="KW-1185">Reference proteome</keyword>
<reference evidence="2 3" key="1">
    <citation type="submission" date="2020-01" db="EMBL/GenBank/DDBJ databases">
        <title>Spongiivirga citrea KCTC 32990T.</title>
        <authorList>
            <person name="Wang G."/>
        </authorList>
    </citation>
    <scope>NUCLEOTIDE SEQUENCE [LARGE SCALE GENOMIC DNA]</scope>
    <source>
        <strain evidence="2 3">KCTC 32990</strain>
    </source>
</reference>
<comment type="caution">
    <text evidence="2">The sequence shown here is derived from an EMBL/GenBank/DDBJ whole genome shotgun (WGS) entry which is preliminary data.</text>
</comment>
<feature type="chain" id="PRO_5026874441" description="Lipoprotein" evidence="1">
    <location>
        <begin position="19"/>
        <end position="144"/>
    </location>
</feature>
<organism evidence="2 3">
    <name type="scientific">Spongiivirga citrea</name>
    <dbReference type="NCBI Taxonomy" id="1481457"/>
    <lineage>
        <taxon>Bacteria</taxon>
        <taxon>Pseudomonadati</taxon>
        <taxon>Bacteroidota</taxon>
        <taxon>Flavobacteriia</taxon>
        <taxon>Flavobacteriales</taxon>
        <taxon>Flavobacteriaceae</taxon>
        <taxon>Spongiivirga</taxon>
    </lineage>
</organism>
<dbReference type="RefSeq" id="WP_164031084.1">
    <property type="nucleotide sequence ID" value="NZ_JAABOQ010000003.1"/>
</dbReference>
<dbReference type="PROSITE" id="PS51257">
    <property type="entry name" value="PROKAR_LIPOPROTEIN"/>
    <property type="match status" value="1"/>
</dbReference>
<evidence type="ECO:0000313" key="2">
    <source>
        <dbReference type="EMBL" id="NER17050.1"/>
    </source>
</evidence>
<sequence>MKQILSIIVSLAFFGACAQERPIDKSNIQLEYTSESRGFFHLILVDKETIKQSSDFNRNDVDSKKCTTKQWKKIQEHLENIDLNKLATYKPSTENRFSDRAAHASLKVIYKDSIYGESLFDHGNPPSELKPLVELILSLAETVE</sequence>